<reference evidence="2" key="1">
    <citation type="journal article" date="2014" name="Nat. Genet.">
        <title>Genome of the human hookworm Necator americanus.</title>
        <authorList>
            <person name="Tang Y.T."/>
            <person name="Gao X."/>
            <person name="Rosa B.A."/>
            <person name="Abubucker S."/>
            <person name="Hallsworth-Pepin K."/>
            <person name="Martin J."/>
            <person name="Tyagi R."/>
            <person name="Heizer E."/>
            <person name="Zhang X."/>
            <person name="Bhonagiri-Palsikar V."/>
            <person name="Minx P."/>
            <person name="Warren W.C."/>
            <person name="Wang Q."/>
            <person name="Zhan B."/>
            <person name="Hotez P.J."/>
            <person name="Sternberg P.W."/>
            <person name="Dougall A."/>
            <person name="Gaze S.T."/>
            <person name="Mulvenna J."/>
            <person name="Sotillo J."/>
            <person name="Ranganathan S."/>
            <person name="Rabelo E.M."/>
            <person name="Wilson R.K."/>
            <person name="Felgner P.L."/>
            <person name="Bethony J."/>
            <person name="Hawdon J.M."/>
            <person name="Gasser R.B."/>
            <person name="Loukas A."/>
            <person name="Mitreva M."/>
        </authorList>
    </citation>
    <scope>NUCLEOTIDE SEQUENCE [LARGE SCALE GENOMIC DNA]</scope>
</reference>
<name>W2TUS4_NECAM</name>
<gene>
    <name evidence="1" type="ORF">NECAME_06413</name>
</gene>
<dbReference type="Proteomes" id="UP000053676">
    <property type="component" value="Unassembled WGS sequence"/>
</dbReference>
<evidence type="ECO:0000313" key="1">
    <source>
        <dbReference type="EMBL" id="ETN85389.1"/>
    </source>
</evidence>
<dbReference type="KEGG" id="nai:NECAME_06413"/>
<dbReference type="AlphaFoldDB" id="W2TUS4"/>
<organism evidence="1 2">
    <name type="scientific">Necator americanus</name>
    <name type="common">Human hookworm</name>
    <dbReference type="NCBI Taxonomy" id="51031"/>
    <lineage>
        <taxon>Eukaryota</taxon>
        <taxon>Metazoa</taxon>
        <taxon>Ecdysozoa</taxon>
        <taxon>Nematoda</taxon>
        <taxon>Chromadorea</taxon>
        <taxon>Rhabditida</taxon>
        <taxon>Rhabditina</taxon>
        <taxon>Rhabditomorpha</taxon>
        <taxon>Strongyloidea</taxon>
        <taxon>Ancylostomatidae</taxon>
        <taxon>Bunostominae</taxon>
        <taxon>Necator</taxon>
    </lineage>
</organism>
<proteinExistence type="predicted"/>
<dbReference type="OrthoDB" id="5835380at2759"/>
<accession>W2TUS4</accession>
<keyword evidence="2" id="KW-1185">Reference proteome</keyword>
<sequence length="155" mass="16526">MLRRLVVGRLTTSDQLWWVPPSAVVVHVRERARTRTSTHGVGGVGGDSFMDKNSNGGGLFGNNRQNKHLESPSILAPLRAHIPRTCKNTKIVLSGSTHGVGGVGGDSFMDKNSNGGGLFGNNRQNDRPFDSFFNNQGPCRCASSSSSGGGLFSRK</sequence>
<protein>
    <submittedName>
        <fullName evidence="1">Uncharacterized protein</fullName>
    </submittedName>
</protein>
<dbReference type="EMBL" id="KI657736">
    <property type="protein sequence ID" value="ETN85389.1"/>
    <property type="molecule type" value="Genomic_DNA"/>
</dbReference>
<evidence type="ECO:0000313" key="2">
    <source>
        <dbReference type="Proteomes" id="UP000053676"/>
    </source>
</evidence>